<evidence type="ECO:0000313" key="3">
    <source>
        <dbReference type="Proteomes" id="UP000192796"/>
    </source>
</evidence>
<feature type="transmembrane region" description="Helical" evidence="1">
    <location>
        <begin position="47"/>
        <end position="66"/>
    </location>
</feature>
<dbReference type="RefSeq" id="WP_081148359.1">
    <property type="nucleotide sequence ID" value="NZ_LVYD01000048.1"/>
</dbReference>
<keyword evidence="1" id="KW-1133">Transmembrane helix</keyword>
<keyword evidence="1" id="KW-0472">Membrane</keyword>
<accession>A0A1V9FX94</accession>
<dbReference type="AlphaFoldDB" id="A0A1V9FX94"/>
<gene>
    <name evidence="2" type="ORF">A3860_26735</name>
</gene>
<feature type="transmembrane region" description="Helical" evidence="1">
    <location>
        <begin position="130"/>
        <end position="151"/>
    </location>
</feature>
<sequence>MSESQKSIEEKESEIEFDPAAVARILAYRDELNIVFHKNQESFEKQLTFIAAGALTLSIAFIKDIVKTFDHSSYKGLLGWGWGALVVTLLANLISHLVASNNANKAIKEINENDYEPQRIECRNRTIVKLNWTSVFIMIIGIALIVSFIIINTLL</sequence>
<reference evidence="2 3" key="1">
    <citation type="submission" date="2016-03" db="EMBL/GenBank/DDBJ databases">
        <title>Niastella vici sp. nov., isolated from farmland soil.</title>
        <authorList>
            <person name="Chen L."/>
            <person name="Wang D."/>
            <person name="Yang S."/>
            <person name="Wang G."/>
        </authorList>
    </citation>
    <scope>NUCLEOTIDE SEQUENCE [LARGE SCALE GENOMIC DNA]</scope>
    <source>
        <strain evidence="2 3">DJ57</strain>
    </source>
</reference>
<dbReference type="Proteomes" id="UP000192796">
    <property type="component" value="Unassembled WGS sequence"/>
</dbReference>
<keyword evidence="3" id="KW-1185">Reference proteome</keyword>
<name>A0A1V9FX94_9BACT</name>
<dbReference type="EMBL" id="LVYD01000048">
    <property type="protein sequence ID" value="OQP62908.1"/>
    <property type="molecule type" value="Genomic_DNA"/>
</dbReference>
<evidence type="ECO:0000313" key="2">
    <source>
        <dbReference type="EMBL" id="OQP62908.1"/>
    </source>
</evidence>
<proteinExistence type="predicted"/>
<organism evidence="2 3">
    <name type="scientific">Niastella vici</name>
    <dbReference type="NCBI Taxonomy" id="1703345"/>
    <lineage>
        <taxon>Bacteria</taxon>
        <taxon>Pseudomonadati</taxon>
        <taxon>Bacteroidota</taxon>
        <taxon>Chitinophagia</taxon>
        <taxon>Chitinophagales</taxon>
        <taxon>Chitinophagaceae</taxon>
        <taxon>Niastella</taxon>
    </lineage>
</organism>
<comment type="caution">
    <text evidence="2">The sequence shown here is derived from an EMBL/GenBank/DDBJ whole genome shotgun (WGS) entry which is preliminary data.</text>
</comment>
<protein>
    <submittedName>
        <fullName evidence="2">Uncharacterized protein</fullName>
    </submittedName>
</protein>
<dbReference type="OrthoDB" id="1441100at2"/>
<evidence type="ECO:0000256" key="1">
    <source>
        <dbReference type="SAM" id="Phobius"/>
    </source>
</evidence>
<keyword evidence="1" id="KW-0812">Transmembrane</keyword>
<feature type="transmembrane region" description="Helical" evidence="1">
    <location>
        <begin position="78"/>
        <end position="99"/>
    </location>
</feature>